<evidence type="ECO:0000313" key="2">
    <source>
        <dbReference type="Proteomes" id="UP000886501"/>
    </source>
</evidence>
<evidence type="ECO:0000313" key="1">
    <source>
        <dbReference type="EMBL" id="KAF9647030.1"/>
    </source>
</evidence>
<feature type="non-terminal residue" evidence="1">
    <location>
        <position position="1"/>
    </location>
</feature>
<comment type="caution">
    <text evidence="1">The sequence shown here is derived from an EMBL/GenBank/DDBJ whole genome shotgun (WGS) entry which is preliminary data.</text>
</comment>
<reference evidence="1" key="2">
    <citation type="journal article" date="2020" name="Nat. Commun.">
        <title>Large-scale genome sequencing of mycorrhizal fungi provides insights into the early evolution of symbiotic traits.</title>
        <authorList>
            <person name="Miyauchi S."/>
            <person name="Kiss E."/>
            <person name="Kuo A."/>
            <person name="Drula E."/>
            <person name="Kohler A."/>
            <person name="Sanchez-Garcia M."/>
            <person name="Morin E."/>
            <person name="Andreopoulos B."/>
            <person name="Barry K.W."/>
            <person name="Bonito G."/>
            <person name="Buee M."/>
            <person name="Carver A."/>
            <person name="Chen C."/>
            <person name="Cichocki N."/>
            <person name="Clum A."/>
            <person name="Culley D."/>
            <person name="Crous P.W."/>
            <person name="Fauchery L."/>
            <person name="Girlanda M."/>
            <person name="Hayes R.D."/>
            <person name="Keri Z."/>
            <person name="LaButti K."/>
            <person name="Lipzen A."/>
            <person name="Lombard V."/>
            <person name="Magnuson J."/>
            <person name="Maillard F."/>
            <person name="Murat C."/>
            <person name="Nolan M."/>
            <person name="Ohm R.A."/>
            <person name="Pangilinan J."/>
            <person name="Pereira M.F."/>
            <person name="Perotto S."/>
            <person name="Peter M."/>
            <person name="Pfister S."/>
            <person name="Riley R."/>
            <person name="Sitrit Y."/>
            <person name="Stielow J.B."/>
            <person name="Szollosi G."/>
            <person name="Zifcakova L."/>
            <person name="Stursova M."/>
            <person name="Spatafora J.W."/>
            <person name="Tedersoo L."/>
            <person name="Vaario L.M."/>
            <person name="Yamada A."/>
            <person name="Yan M."/>
            <person name="Wang P."/>
            <person name="Xu J."/>
            <person name="Bruns T."/>
            <person name="Baldrian P."/>
            <person name="Vilgalys R."/>
            <person name="Dunand C."/>
            <person name="Henrissat B."/>
            <person name="Grigoriev I.V."/>
            <person name="Hibbett D."/>
            <person name="Nagy L.G."/>
            <person name="Martin F.M."/>
        </authorList>
    </citation>
    <scope>NUCLEOTIDE SEQUENCE</scope>
    <source>
        <strain evidence="1">P2</strain>
    </source>
</reference>
<dbReference type="Proteomes" id="UP000886501">
    <property type="component" value="Unassembled WGS sequence"/>
</dbReference>
<gene>
    <name evidence="1" type="ORF">BDM02DRAFT_3117762</name>
</gene>
<keyword evidence="2" id="KW-1185">Reference proteome</keyword>
<sequence>MSLPSTPSKRLTLATTTTPTTSRIVAASSAVHSSPHYQTTRRHSLYGTEDRIVIDPGSRTWKVGFSGEGRPRDVFFGDGEDGQALWRLTRATNQLDREEEDRMLQVKLQDRLRSVFHDSLLTDPKSRRVIVIEHPLLPLYIKAMIARILFTNLQVPFVSFAPSHLLSLLAVGRITGLVLDCGHLESTVLPIFASRPLFHQLKTTPLAGARLTEHIRSLVLLFGKYIPPPSPAPAPRSVTATQRQTSVPAEILTDAVVEEIKTRVCLVGKAFELSAEDSRPSQQQSTTRYHASSDDDMIDVDHPSSDAAQSESEFSRVSMDVDSPAPGSRVASSSYSIVSGADSHGTSSSHTGEHGGSQVLADLYKRHSTASDIQMSVTPPAFSGGLGRGVLVIPGWIRERAAEVLFEGGDVDEVSVAEVILDSLLKVPVDLRKTMVSTILVVGGTPMIPGFIPRLHAEIARALSPPLSPQLQFSKQRKGRLRPPPYDRYAPLRQLLPHFAILDNPDPPKEKKDSGSAQKKPSAAGKAPAFTPACMAWVGGSLAGSLKTGGVDISREKWEESDTREEVETEDGAVTTVPPSPTSQVYNKILPDWTRGPLPVGAPAANTRVQAQA</sequence>
<accession>A0ACB6ZBA7</accession>
<proteinExistence type="predicted"/>
<protein>
    <submittedName>
        <fullName evidence="1">Actin-like ATPase domain-containing protein</fullName>
    </submittedName>
</protein>
<reference evidence="1" key="1">
    <citation type="submission" date="2019-10" db="EMBL/GenBank/DDBJ databases">
        <authorList>
            <consortium name="DOE Joint Genome Institute"/>
            <person name="Kuo A."/>
            <person name="Miyauchi S."/>
            <person name="Kiss E."/>
            <person name="Drula E."/>
            <person name="Kohler A."/>
            <person name="Sanchez-Garcia M."/>
            <person name="Andreopoulos B."/>
            <person name="Barry K.W."/>
            <person name="Bonito G."/>
            <person name="Buee M."/>
            <person name="Carver A."/>
            <person name="Chen C."/>
            <person name="Cichocki N."/>
            <person name="Clum A."/>
            <person name="Culley D."/>
            <person name="Crous P.W."/>
            <person name="Fauchery L."/>
            <person name="Girlanda M."/>
            <person name="Hayes R."/>
            <person name="Keri Z."/>
            <person name="Labutti K."/>
            <person name="Lipzen A."/>
            <person name="Lombard V."/>
            <person name="Magnuson J."/>
            <person name="Maillard F."/>
            <person name="Morin E."/>
            <person name="Murat C."/>
            <person name="Nolan M."/>
            <person name="Ohm R."/>
            <person name="Pangilinan J."/>
            <person name="Pereira M."/>
            <person name="Perotto S."/>
            <person name="Peter M."/>
            <person name="Riley R."/>
            <person name="Sitrit Y."/>
            <person name="Stielow B."/>
            <person name="Szollosi G."/>
            <person name="Zifcakova L."/>
            <person name="Stursova M."/>
            <person name="Spatafora J.W."/>
            <person name="Tedersoo L."/>
            <person name="Vaario L.-M."/>
            <person name="Yamada A."/>
            <person name="Yan M."/>
            <person name="Wang P."/>
            <person name="Xu J."/>
            <person name="Bruns T."/>
            <person name="Baldrian P."/>
            <person name="Vilgalys R."/>
            <person name="Henrissat B."/>
            <person name="Grigoriev I.V."/>
            <person name="Hibbett D."/>
            <person name="Nagy L.G."/>
            <person name="Martin F.M."/>
        </authorList>
    </citation>
    <scope>NUCLEOTIDE SEQUENCE</scope>
    <source>
        <strain evidence="1">P2</strain>
    </source>
</reference>
<name>A0ACB6ZBA7_THEGA</name>
<organism evidence="1 2">
    <name type="scientific">Thelephora ganbajun</name>
    <name type="common">Ganba fungus</name>
    <dbReference type="NCBI Taxonomy" id="370292"/>
    <lineage>
        <taxon>Eukaryota</taxon>
        <taxon>Fungi</taxon>
        <taxon>Dikarya</taxon>
        <taxon>Basidiomycota</taxon>
        <taxon>Agaricomycotina</taxon>
        <taxon>Agaricomycetes</taxon>
        <taxon>Thelephorales</taxon>
        <taxon>Thelephoraceae</taxon>
        <taxon>Thelephora</taxon>
    </lineage>
</organism>
<dbReference type="EMBL" id="MU118043">
    <property type="protein sequence ID" value="KAF9647030.1"/>
    <property type="molecule type" value="Genomic_DNA"/>
</dbReference>